<feature type="transmembrane region" description="Helical" evidence="12">
    <location>
        <begin position="375"/>
        <end position="392"/>
    </location>
</feature>
<keyword evidence="5" id="KW-0762">Sugar transport</keyword>
<evidence type="ECO:0000256" key="1">
    <source>
        <dbReference type="ARBA" id="ARBA00004651"/>
    </source>
</evidence>
<evidence type="ECO:0000313" key="14">
    <source>
        <dbReference type="Proteomes" id="UP000546642"/>
    </source>
</evidence>
<proteinExistence type="predicted"/>
<feature type="region of interest" description="Disordered" evidence="11">
    <location>
        <begin position="1"/>
        <end position="20"/>
    </location>
</feature>
<evidence type="ECO:0000256" key="3">
    <source>
        <dbReference type="ARBA" id="ARBA00022475"/>
    </source>
</evidence>
<keyword evidence="4" id="KW-0997">Cell inner membrane</keyword>
<evidence type="ECO:0000256" key="10">
    <source>
        <dbReference type="ARBA" id="ARBA00035686"/>
    </source>
</evidence>
<keyword evidence="8 12" id="KW-0472">Membrane</keyword>
<feature type="transmembrane region" description="Helical" evidence="12">
    <location>
        <begin position="398"/>
        <end position="416"/>
    </location>
</feature>
<dbReference type="PANTHER" id="PTHR32196:SF32">
    <property type="entry name" value="XYLOSE TRANSPORT SYSTEM PERMEASE PROTEIN XYLH"/>
    <property type="match status" value="1"/>
</dbReference>
<feature type="transmembrane region" description="Helical" evidence="12">
    <location>
        <begin position="268"/>
        <end position="286"/>
    </location>
</feature>
<dbReference type="EMBL" id="JACHDS010000001">
    <property type="protein sequence ID" value="MBB6171271.1"/>
    <property type="molecule type" value="Genomic_DNA"/>
</dbReference>
<feature type="transmembrane region" description="Helical" evidence="12">
    <location>
        <begin position="109"/>
        <end position="126"/>
    </location>
</feature>
<feature type="transmembrane region" description="Helical" evidence="12">
    <location>
        <begin position="132"/>
        <end position="153"/>
    </location>
</feature>
<gene>
    <name evidence="13" type="ORF">HNR23_001331</name>
</gene>
<comment type="caution">
    <text evidence="13">The sequence shown here is derived from an EMBL/GenBank/DDBJ whole genome shotgun (WGS) entry which is preliminary data.</text>
</comment>
<evidence type="ECO:0000256" key="8">
    <source>
        <dbReference type="ARBA" id="ARBA00023136"/>
    </source>
</evidence>
<dbReference type="InterPro" id="IPR001851">
    <property type="entry name" value="ABC_transp_permease"/>
</dbReference>
<feature type="transmembrane region" description="Helical" evidence="12">
    <location>
        <begin position="50"/>
        <end position="70"/>
    </location>
</feature>
<feature type="transmembrane region" description="Helical" evidence="12">
    <location>
        <begin position="200"/>
        <end position="220"/>
    </location>
</feature>
<evidence type="ECO:0000256" key="2">
    <source>
        <dbReference type="ARBA" id="ARBA00022448"/>
    </source>
</evidence>
<dbReference type="CDD" id="cd06579">
    <property type="entry name" value="TM_PBP1_transp_AraH_like"/>
    <property type="match status" value="1"/>
</dbReference>
<evidence type="ECO:0000313" key="13">
    <source>
        <dbReference type="EMBL" id="MBB6171271.1"/>
    </source>
</evidence>
<feature type="transmembrane region" description="Helical" evidence="12">
    <location>
        <begin position="82"/>
        <end position="102"/>
    </location>
</feature>
<keyword evidence="7 12" id="KW-1133">Transmembrane helix</keyword>
<dbReference type="RefSeq" id="WP_184074557.1">
    <property type="nucleotide sequence ID" value="NZ_JACHDS010000001.1"/>
</dbReference>
<keyword evidence="2" id="KW-0813">Transport</keyword>
<keyword evidence="6 12" id="KW-0812">Transmembrane</keyword>
<feature type="transmembrane region" description="Helical" evidence="12">
    <location>
        <begin position="241"/>
        <end position="262"/>
    </location>
</feature>
<keyword evidence="3" id="KW-1003">Cell membrane</keyword>
<feature type="transmembrane region" description="Helical" evidence="12">
    <location>
        <begin position="351"/>
        <end position="368"/>
    </location>
</feature>
<evidence type="ECO:0000256" key="9">
    <source>
        <dbReference type="ARBA" id="ARBA00035611"/>
    </source>
</evidence>
<evidence type="ECO:0000256" key="6">
    <source>
        <dbReference type="ARBA" id="ARBA00022692"/>
    </source>
</evidence>
<dbReference type="AlphaFoldDB" id="A0A7W9YGV4"/>
<name>A0A7W9YGV4_9ACTN</name>
<feature type="transmembrane region" description="Helical" evidence="12">
    <location>
        <begin position="160"/>
        <end position="180"/>
    </location>
</feature>
<comment type="subcellular location">
    <subcellularLocation>
        <location evidence="1">Cell membrane</location>
        <topology evidence="1">Multi-pass membrane protein</topology>
    </subcellularLocation>
</comment>
<keyword evidence="14" id="KW-1185">Reference proteome</keyword>
<sequence length="427" mass="44086">MAQRTSLAGGSDGTARPAAPQRDPRLIVADAASPGDILRALKERLRGGELGPLPVITGLIVISIVFQSLHDRFLSPQNLSNLTVQIAAVGLMTTGVIMVLLLGEIDLSIGSVAGVSAAVLAVLSVKQGLPEWAAIAAAVGVGLAIGILHGTIFAKVGVPAFVVTLAGLLGWQGAQIYLLGSDGTINIGDGGPIAFLTQTYFVPAVGWGIAATVVAVYAATTVHGERRRLRAGLPPRTPMELAFRGLLLVLLAVLVFGAVAVLNQFKGVPLAFLIFVGFVVAFDLMLRKTRYGRMVFAVGGNAEAARRAGIDVDLIRISVFALSSMLAAIGGVLMVSRSFSASLDTAGGDELMLAIAAAVIGGTSLFGGRGNAYSALLGGLVLGAITSGLYLLQMDASVRYMITALVLLIAVILDAMSRRSRRTHARG</sequence>
<dbReference type="GO" id="GO:0022857">
    <property type="term" value="F:transmembrane transporter activity"/>
    <property type="evidence" value="ECO:0007669"/>
    <property type="project" value="InterPro"/>
</dbReference>
<dbReference type="PANTHER" id="PTHR32196">
    <property type="entry name" value="ABC TRANSPORTER PERMEASE PROTEIN YPHD-RELATED-RELATED"/>
    <property type="match status" value="1"/>
</dbReference>
<protein>
    <recommendedName>
        <fullName evidence="10">Xylose transport system permease protein XylH</fullName>
    </recommendedName>
</protein>
<evidence type="ECO:0000256" key="5">
    <source>
        <dbReference type="ARBA" id="ARBA00022597"/>
    </source>
</evidence>
<dbReference type="GO" id="GO:0005886">
    <property type="term" value="C:plasma membrane"/>
    <property type="evidence" value="ECO:0007669"/>
    <property type="project" value="UniProtKB-SubCell"/>
</dbReference>
<evidence type="ECO:0000256" key="7">
    <source>
        <dbReference type="ARBA" id="ARBA00022989"/>
    </source>
</evidence>
<dbReference type="Pfam" id="PF02653">
    <property type="entry name" value="BPD_transp_2"/>
    <property type="match status" value="1"/>
</dbReference>
<evidence type="ECO:0000256" key="11">
    <source>
        <dbReference type="SAM" id="MobiDB-lite"/>
    </source>
</evidence>
<evidence type="ECO:0000256" key="12">
    <source>
        <dbReference type="SAM" id="Phobius"/>
    </source>
</evidence>
<comment type="function">
    <text evidence="9">Part of the binding-protein-dependent transport system for D-xylose. Probably responsible for the translocation of the substrate across the membrane.</text>
</comment>
<dbReference type="Proteomes" id="UP000546642">
    <property type="component" value="Unassembled WGS sequence"/>
</dbReference>
<accession>A0A7W9YGV4</accession>
<evidence type="ECO:0000256" key="4">
    <source>
        <dbReference type="ARBA" id="ARBA00022519"/>
    </source>
</evidence>
<feature type="transmembrane region" description="Helical" evidence="12">
    <location>
        <begin position="314"/>
        <end position="339"/>
    </location>
</feature>
<reference evidence="13 14" key="1">
    <citation type="submission" date="2020-08" db="EMBL/GenBank/DDBJ databases">
        <title>Sequencing the genomes of 1000 actinobacteria strains.</title>
        <authorList>
            <person name="Klenk H.-P."/>
        </authorList>
    </citation>
    <scope>NUCLEOTIDE SEQUENCE [LARGE SCALE GENOMIC DNA]</scope>
    <source>
        <strain evidence="13 14">DSM 46659</strain>
    </source>
</reference>
<organism evidence="13 14">
    <name type="scientific">Nocardiopsis mwathae</name>
    <dbReference type="NCBI Taxonomy" id="1472723"/>
    <lineage>
        <taxon>Bacteria</taxon>
        <taxon>Bacillati</taxon>
        <taxon>Actinomycetota</taxon>
        <taxon>Actinomycetes</taxon>
        <taxon>Streptosporangiales</taxon>
        <taxon>Nocardiopsidaceae</taxon>
        <taxon>Nocardiopsis</taxon>
    </lineage>
</organism>